<evidence type="ECO:0000259" key="4">
    <source>
        <dbReference type="PROSITE" id="PS50144"/>
    </source>
</evidence>
<dbReference type="InterPro" id="IPR008974">
    <property type="entry name" value="TRAF-like"/>
</dbReference>
<gene>
    <name evidence="6" type="ORF">D0Y65_004161</name>
</gene>
<feature type="coiled-coil region" evidence="2">
    <location>
        <begin position="573"/>
        <end position="607"/>
    </location>
</feature>
<dbReference type="InterPro" id="IPR043502">
    <property type="entry name" value="DNA/RNA_pol_sf"/>
</dbReference>
<evidence type="ECO:0000313" key="6">
    <source>
        <dbReference type="EMBL" id="RZC25344.1"/>
    </source>
</evidence>
<dbReference type="GO" id="GO:0003887">
    <property type="term" value="F:DNA-directed DNA polymerase activity"/>
    <property type="evidence" value="ECO:0007669"/>
    <property type="project" value="UniProtKB-EC"/>
</dbReference>
<dbReference type="InterPro" id="IPR050804">
    <property type="entry name" value="MCC"/>
</dbReference>
<reference evidence="6 7" key="1">
    <citation type="submission" date="2018-09" db="EMBL/GenBank/DDBJ databases">
        <title>A high-quality reference genome of wild soybean provides a powerful tool to mine soybean genomes.</title>
        <authorList>
            <person name="Xie M."/>
            <person name="Chung C.Y.L."/>
            <person name="Li M.-W."/>
            <person name="Wong F.-L."/>
            <person name="Chan T.-F."/>
            <person name="Lam H.-M."/>
        </authorList>
    </citation>
    <scope>NUCLEOTIDE SEQUENCE [LARGE SCALE GENOMIC DNA]</scope>
    <source>
        <strain evidence="7">cv. W05</strain>
        <tissue evidence="6">Hypocotyl of etiolated seedlings</tissue>
    </source>
</reference>
<evidence type="ECO:0000256" key="2">
    <source>
        <dbReference type="SAM" id="Coils"/>
    </source>
</evidence>
<dbReference type="InterPro" id="IPR013103">
    <property type="entry name" value="RVT_2"/>
</dbReference>
<feature type="compositionally biased region" description="Polar residues" evidence="3">
    <location>
        <begin position="423"/>
        <end position="434"/>
    </location>
</feature>
<dbReference type="SUPFAM" id="SSF53098">
    <property type="entry name" value="Ribonuclease H-like"/>
    <property type="match status" value="1"/>
</dbReference>
<feature type="compositionally biased region" description="Polar residues" evidence="3">
    <location>
        <begin position="448"/>
        <end position="461"/>
    </location>
</feature>
<keyword evidence="6" id="KW-0548">Nucleotidyltransferase</keyword>
<keyword evidence="6" id="KW-0808">Transferase</keyword>
<evidence type="ECO:0000256" key="3">
    <source>
        <dbReference type="SAM" id="MobiDB-lite"/>
    </source>
</evidence>
<accession>A0A445LQ72</accession>
<organism evidence="6 7">
    <name type="scientific">Glycine soja</name>
    <name type="common">Wild soybean</name>
    <dbReference type="NCBI Taxonomy" id="3848"/>
    <lineage>
        <taxon>Eukaryota</taxon>
        <taxon>Viridiplantae</taxon>
        <taxon>Streptophyta</taxon>
        <taxon>Embryophyta</taxon>
        <taxon>Tracheophyta</taxon>
        <taxon>Spermatophyta</taxon>
        <taxon>Magnoliopsida</taxon>
        <taxon>eudicotyledons</taxon>
        <taxon>Gunneridae</taxon>
        <taxon>Pentapetalae</taxon>
        <taxon>rosids</taxon>
        <taxon>fabids</taxon>
        <taxon>Fabales</taxon>
        <taxon>Fabaceae</taxon>
        <taxon>Papilionoideae</taxon>
        <taxon>50 kb inversion clade</taxon>
        <taxon>NPAAA clade</taxon>
        <taxon>indigoferoid/millettioid clade</taxon>
        <taxon>Phaseoleae</taxon>
        <taxon>Glycine</taxon>
        <taxon>Glycine subgen. Soja</taxon>
    </lineage>
</organism>
<dbReference type="PROSITE" id="PS50994">
    <property type="entry name" value="INTEGRASE"/>
    <property type="match status" value="1"/>
</dbReference>
<feature type="domain" description="MATH" evidence="4">
    <location>
        <begin position="287"/>
        <end position="410"/>
    </location>
</feature>
<name>A0A445LQ72_GLYSO</name>
<dbReference type="Proteomes" id="UP000289340">
    <property type="component" value="Chromosome 2"/>
</dbReference>
<keyword evidence="1 2" id="KW-0175">Coiled coil</keyword>
<dbReference type="Pfam" id="PF07727">
    <property type="entry name" value="RVT_2"/>
    <property type="match status" value="1"/>
</dbReference>
<dbReference type="PANTHER" id="PTHR46236:SF36">
    <property type="entry name" value="MATH (MEPRIN AND TRAF-C-LIKE) DOMAIN PROTEIN"/>
    <property type="match status" value="1"/>
</dbReference>
<dbReference type="SMART" id="SM00061">
    <property type="entry name" value="MATH"/>
    <property type="match status" value="1"/>
</dbReference>
<keyword evidence="7" id="KW-1185">Reference proteome</keyword>
<dbReference type="InterPro" id="IPR002083">
    <property type="entry name" value="MATH/TRAF_dom"/>
</dbReference>
<dbReference type="CDD" id="cd09272">
    <property type="entry name" value="RNase_HI_RT_Ty1"/>
    <property type="match status" value="1"/>
</dbReference>
<proteinExistence type="predicted"/>
<dbReference type="AlphaFoldDB" id="A0A445LQ72"/>
<feature type="region of interest" description="Disordered" evidence="3">
    <location>
        <begin position="423"/>
        <end position="461"/>
    </location>
</feature>
<evidence type="ECO:0000259" key="5">
    <source>
        <dbReference type="PROSITE" id="PS50994"/>
    </source>
</evidence>
<dbReference type="Gene3D" id="3.30.420.10">
    <property type="entry name" value="Ribonuclease H-like superfamily/Ribonuclease H"/>
    <property type="match status" value="1"/>
</dbReference>
<dbReference type="InterPro" id="IPR036397">
    <property type="entry name" value="RNaseH_sf"/>
</dbReference>
<dbReference type="InterPro" id="IPR012337">
    <property type="entry name" value="RNaseH-like_sf"/>
</dbReference>
<sequence>MSSSPNQNGVTERRNRTLLDMVQSMLSNSNLPKSLWAEALNTTVYILNRVPTKAVPKTPFELFKESDYNIGAENNPETFDQAVSCKESNLWYDAMKDEMNFMQSNGVWNLVELSNGAKAIGCKWVFKTKRDLLGNIERYKTRLVAKGFIQKEGIDYTQTFSPISKKDSLHIILALVAHFDLELQQMEVKTTFLNGDLEEEVYMKQLEGFSCSSDLDFVGCVDSHKSTSGYIFMMAGGAISWRSVKHTLTATSTMEAEFVSCFEAISHGLAPDVHTGMVNELTTGVDFEKFSWKIEDFSKKNLMKLRSKPFKIRGCTWRLLVYPLRRDVNHFSVYLMVADSLPPYGWSRNTFFKLALINQVDRNKSIAKETQQKFNGGYRCWGSFFLNLTDFNNPKQGYLVRNTCIIEAHICVSDLAPKIQVHPNSSPIHDSCDQATEESSSDDRDTISPRTSGSSTAAEGEIQGSNNLTLRELIDFESLGAEEQAFIPLLEEVCIWHPNLIKCQRERTRRFRQWAFTSLGHVLHFLKTKRVKDINEEDIKYLHGLWKELVKSSGFDLAWLEPYVQLALGSRAYMERANQLKKLKDKVVALEIKMKRLRGELAAAEGEFEVARRGLSEVRRGFNEMDLNAAIGYAMF</sequence>
<dbReference type="EC" id="2.7.7.7" evidence="6"/>
<dbReference type="PROSITE" id="PS50144">
    <property type="entry name" value="MATH"/>
    <property type="match status" value="1"/>
</dbReference>
<dbReference type="SUPFAM" id="SSF56672">
    <property type="entry name" value="DNA/RNA polymerases"/>
    <property type="match status" value="1"/>
</dbReference>
<dbReference type="GO" id="GO:0003676">
    <property type="term" value="F:nucleic acid binding"/>
    <property type="evidence" value="ECO:0007669"/>
    <property type="project" value="InterPro"/>
</dbReference>
<evidence type="ECO:0000313" key="7">
    <source>
        <dbReference type="Proteomes" id="UP000289340"/>
    </source>
</evidence>
<dbReference type="CDD" id="cd00121">
    <property type="entry name" value="MATH"/>
    <property type="match status" value="1"/>
</dbReference>
<dbReference type="Pfam" id="PF22486">
    <property type="entry name" value="MATH_2"/>
    <property type="match status" value="1"/>
</dbReference>
<dbReference type="GO" id="GO:0015074">
    <property type="term" value="P:DNA integration"/>
    <property type="evidence" value="ECO:0007669"/>
    <property type="project" value="InterPro"/>
</dbReference>
<evidence type="ECO:0000256" key="1">
    <source>
        <dbReference type="ARBA" id="ARBA00023054"/>
    </source>
</evidence>
<dbReference type="InterPro" id="IPR001584">
    <property type="entry name" value="Integrase_cat-core"/>
</dbReference>
<dbReference type="PANTHER" id="PTHR46236">
    <property type="entry name" value="TRAF-LIKE SUPERFAMILY PROTEIN"/>
    <property type="match status" value="1"/>
</dbReference>
<protein>
    <submittedName>
        <fullName evidence="6">Retrovirus-related Pol polyprotein from transposon TNT 1-94</fullName>
        <ecNumber evidence="6">2.7.7.7</ecNumber>
    </submittedName>
</protein>
<feature type="domain" description="Integrase catalytic" evidence="5">
    <location>
        <begin position="1"/>
        <end position="67"/>
    </location>
</feature>
<dbReference type="Gene3D" id="2.60.210.10">
    <property type="entry name" value="Apoptosis, Tumor Necrosis Factor Receptor Associated Protein 2, Chain A"/>
    <property type="match status" value="1"/>
</dbReference>
<comment type="caution">
    <text evidence="6">The sequence shown here is derived from an EMBL/GenBank/DDBJ whole genome shotgun (WGS) entry which is preliminary data.</text>
</comment>
<dbReference type="SUPFAM" id="SSF49599">
    <property type="entry name" value="TRAF domain-like"/>
    <property type="match status" value="1"/>
</dbReference>
<dbReference type="EMBL" id="QZWG01000002">
    <property type="protein sequence ID" value="RZC25344.1"/>
    <property type="molecule type" value="Genomic_DNA"/>
</dbReference>